<proteinExistence type="predicted"/>
<protein>
    <submittedName>
        <fullName evidence="1">Uncharacterized protein</fullName>
    </submittedName>
</protein>
<comment type="caution">
    <text evidence="1">The sequence shown here is derived from an EMBL/GenBank/DDBJ whole genome shotgun (WGS) entry which is preliminary data.</text>
</comment>
<evidence type="ECO:0000313" key="2">
    <source>
        <dbReference type="Proteomes" id="UP001281614"/>
    </source>
</evidence>
<dbReference type="EMBL" id="VYYT01000084">
    <property type="protein sequence ID" value="KAK2771191.1"/>
    <property type="molecule type" value="Genomic_DNA"/>
</dbReference>
<accession>A0AAE0DAA1</accession>
<dbReference type="Proteomes" id="UP001281614">
    <property type="component" value="Unassembled WGS sequence"/>
</dbReference>
<reference evidence="1" key="1">
    <citation type="submission" date="2023-02" db="EMBL/GenBank/DDBJ databases">
        <title>Colletotrichum kahawae CIFC_Que2 genome sequencing and assembly.</title>
        <authorList>
            <person name="Baroncelli R."/>
        </authorList>
    </citation>
    <scope>NUCLEOTIDE SEQUENCE</scope>
    <source>
        <strain evidence="1">CIFC_Que2</strain>
    </source>
</reference>
<sequence>MLTRGLLTACEEPRAAATPGNDETGNTLRIITSKLYGRVQELFYYDSSDLIILHQGWGRTGHIVSDCLAIPESDKGQFGASPQFPKHIGLEIDLKDFKLLLQWEYPPTNRGQQYEHFRCFVDSMMNWLNHGATLHFIGKLGSDYPCVQREYFELYQIEGTVFYDSKYRYLPVIPATFGDTCLVKFFIWQLKKVVCNINGPDFCKEMFYSLKGLAQQQILPDKTVA</sequence>
<organism evidence="1 2">
    <name type="scientific">Colletotrichum kahawae</name>
    <name type="common">Coffee berry disease fungus</name>
    <dbReference type="NCBI Taxonomy" id="34407"/>
    <lineage>
        <taxon>Eukaryota</taxon>
        <taxon>Fungi</taxon>
        <taxon>Dikarya</taxon>
        <taxon>Ascomycota</taxon>
        <taxon>Pezizomycotina</taxon>
        <taxon>Sordariomycetes</taxon>
        <taxon>Hypocreomycetidae</taxon>
        <taxon>Glomerellales</taxon>
        <taxon>Glomerellaceae</taxon>
        <taxon>Colletotrichum</taxon>
        <taxon>Colletotrichum gloeosporioides species complex</taxon>
    </lineage>
</organism>
<keyword evidence="2" id="KW-1185">Reference proteome</keyword>
<name>A0AAE0DAA1_COLKA</name>
<gene>
    <name evidence="1" type="ORF">CKAH01_14437</name>
</gene>
<dbReference type="AlphaFoldDB" id="A0AAE0DAA1"/>
<evidence type="ECO:0000313" key="1">
    <source>
        <dbReference type="EMBL" id="KAK2771191.1"/>
    </source>
</evidence>